<dbReference type="CDD" id="cd12105">
    <property type="entry name" value="HmuY"/>
    <property type="match status" value="1"/>
</dbReference>
<dbReference type="eggNOG" id="ENOG503304P">
    <property type="taxonomic scope" value="Bacteria"/>
</dbReference>
<accession>B3QXU5</accession>
<keyword evidence="3" id="KW-1185">Reference proteome</keyword>
<protein>
    <recommendedName>
        <fullName evidence="4">HmuY family protein</fullName>
    </recommendedName>
</protein>
<dbReference type="KEGG" id="cts:Ctha_1008"/>
<evidence type="ECO:0008006" key="4">
    <source>
        <dbReference type="Google" id="ProtNLM"/>
    </source>
</evidence>
<dbReference type="RefSeq" id="WP_012499557.1">
    <property type="nucleotide sequence ID" value="NC_011026.1"/>
</dbReference>
<keyword evidence="1" id="KW-0732">Signal</keyword>
<dbReference type="OrthoDB" id="1100343at2"/>
<gene>
    <name evidence="2" type="ordered locus">Ctha_1008</name>
</gene>
<feature type="signal peptide" evidence="1">
    <location>
        <begin position="1"/>
        <end position="20"/>
    </location>
</feature>
<proteinExistence type="predicted"/>
<dbReference type="Pfam" id="PF14064">
    <property type="entry name" value="HmuY"/>
    <property type="match status" value="1"/>
</dbReference>
<feature type="chain" id="PRO_5002795912" description="HmuY family protein" evidence="1">
    <location>
        <begin position="21"/>
        <end position="204"/>
    </location>
</feature>
<name>B3QXU5_CHLT3</name>
<dbReference type="Proteomes" id="UP000001208">
    <property type="component" value="Chromosome"/>
</dbReference>
<dbReference type="EMBL" id="CP001100">
    <property type="protein sequence ID" value="ACF13473.1"/>
    <property type="molecule type" value="Genomic_DNA"/>
</dbReference>
<evidence type="ECO:0000256" key="1">
    <source>
        <dbReference type="SAM" id="SignalP"/>
    </source>
</evidence>
<evidence type="ECO:0000313" key="2">
    <source>
        <dbReference type="EMBL" id="ACF13473.1"/>
    </source>
</evidence>
<dbReference type="STRING" id="517418.Ctha_1008"/>
<organism evidence="2 3">
    <name type="scientific">Chloroherpeton thalassium (strain ATCC 35110 / GB-78)</name>
    <dbReference type="NCBI Taxonomy" id="517418"/>
    <lineage>
        <taxon>Bacteria</taxon>
        <taxon>Pseudomonadati</taxon>
        <taxon>Chlorobiota</taxon>
        <taxon>Chlorobiia</taxon>
        <taxon>Chlorobiales</taxon>
        <taxon>Chloroherpetonaceae</taxon>
        <taxon>Chloroherpeton</taxon>
    </lineage>
</organism>
<evidence type="ECO:0000313" key="3">
    <source>
        <dbReference type="Proteomes" id="UP000001208"/>
    </source>
</evidence>
<dbReference type="HOGENOM" id="CLU_094559_0_0_10"/>
<dbReference type="AlphaFoldDB" id="B3QXU5"/>
<sequence>MKKHLSFILAALLLIGTVGCDDDDDDAGSATTESESATMLIDATSYSHWVYFSFETGDSVQISDPKTSDEWDLAFMRYYLRTNSGSSGNALGGIYNAGKVELSSVTEAPESGYVVDDSISVVDHSTYTYTNIAASSELAGWMSFDTESMPPEPIYSDSIYVVKTGQGKYAKIHLKDYYGGDGTTSAMIEFDYVFQPDGSQTFTE</sequence>
<dbReference type="PROSITE" id="PS51257">
    <property type="entry name" value="PROKAR_LIPOPROTEIN"/>
    <property type="match status" value="1"/>
</dbReference>
<reference evidence="2 3" key="1">
    <citation type="submission" date="2008-06" db="EMBL/GenBank/DDBJ databases">
        <title>Complete sequence of Chloroherpeton thalassium ATCC 35110.</title>
        <authorList>
            <consortium name="US DOE Joint Genome Institute"/>
            <person name="Lucas S."/>
            <person name="Copeland A."/>
            <person name="Lapidus A."/>
            <person name="Glavina del Rio T."/>
            <person name="Dalin E."/>
            <person name="Tice H."/>
            <person name="Bruce D."/>
            <person name="Goodwin L."/>
            <person name="Pitluck S."/>
            <person name="Schmutz J."/>
            <person name="Larimer F."/>
            <person name="Land M."/>
            <person name="Hauser L."/>
            <person name="Kyrpides N."/>
            <person name="Mikhailova N."/>
            <person name="Liu Z."/>
            <person name="Li T."/>
            <person name="Zhao F."/>
            <person name="Overmann J."/>
            <person name="Bryant D.A."/>
            <person name="Richardson P."/>
        </authorList>
    </citation>
    <scope>NUCLEOTIDE SEQUENCE [LARGE SCALE GENOMIC DNA]</scope>
    <source>
        <strain evidence="3">ATCC 35110 / GB-78</strain>
    </source>
</reference>
<dbReference type="InterPro" id="IPR025921">
    <property type="entry name" value="HmuY"/>
</dbReference>